<feature type="domain" description="Beta-lactamase-related" evidence="2">
    <location>
        <begin position="32"/>
        <end position="344"/>
    </location>
</feature>
<proteinExistence type="predicted"/>
<evidence type="ECO:0000259" key="2">
    <source>
        <dbReference type="Pfam" id="PF00144"/>
    </source>
</evidence>
<gene>
    <name evidence="3" type="ORF">H9K76_01210</name>
</gene>
<dbReference type="InterPro" id="IPR050491">
    <property type="entry name" value="AmpC-like"/>
</dbReference>
<accession>A0A7G9RPM7</accession>
<evidence type="ECO:0000313" key="3">
    <source>
        <dbReference type="EMBL" id="QNN57552.1"/>
    </source>
</evidence>
<dbReference type="EMBL" id="CP060714">
    <property type="protein sequence ID" value="QNN57552.1"/>
    <property type="molecule type" value="Genomic_DNA"/>
</dbReference>
<dbReference type="KEGG" id="drg:H9K76_01210"/>
<organism evidence="3 4">
    <name type="scientific">Diaphorobacter ruginosibacter</name>
    <dbReference type="NCBI Taxonomy" id="1715720"/>
    <lineage>
        <taxon>Bacteria</taxon>
        <taxon>Pseudomonadati</taxon>
        <taxon>Pseudomonadota</taxon>
        <taxon>Betaproteobacteria</taxon>
        <taxon>Burkholderiales</taxon>
        <taxon>Comamonadaceae</taxon>
        <taxon>Diaphorobacter</taxon>
    </lineage>
</organism>
<feature type="region of interest" description="Disordered" evidence="1">
    <location>
        <begin position="1"/>
        <end position="20"/>
    </location>
</feature>
<name>A0A7G9RPM7_9BURK</name>
<keyword evidence="4" id="KW-1185">Reference proteome</keyword>
<protein>
    <submittedName>
        <fullName evidence="3">Beta-lactamase family protein</fullName>
    </submittedName>
</protein>
<dbReference type="InterPro" id="IPR012338">
    <property type="entry name" value="Beta-lactam/transpept-like"/>
</dbReference>
<feature type="compositionally biased region" description="Low complexity" evidence="1">
    <location>
        <begin position="1"/>
        <end position="16"/>
    </location>
</feature>
<dbReference type="SUPFAM" id="SSF56601">
    <property type="entry name" value="beta-lactamase/transpeptidase-like"/>
    <property type="match status" value="1"/>
</dbReference>
<evidence type="ECO:0000256" key="1">
    <source>
        <dbReference type="SAM" id="MobiDB-lite"/>
    </source>
</evidence>
<evidence type="ECO:0000313" key="4">
    <source>
        <dbReference type="Proteomes" id="UP000515811"/>
    </source>
</evidence>
<reference evidence="3 4" key="1">
    <citation type="submission" date="2020-08" db="EMBL/GenBank/DDBJ databases">
        <title>Genome sequence of Diaphorobacter ruginosibacter DSM 27467T.</title>
        <authorList>
            <person name="Hyun D.-W."/>
            <person name="Bae J.-W."/>
        </authorList>
    </citation>
    <scope>NUCLEOTIDE SEQUENCE [LARGE SCALE GENOMIC DNA]</scope>
    <source>
        <strain evidence="3 4">DSM 27467</strain>
    </source>
</reference>
<dbReference type="Proteomes" id="UP000515811">
    <property type="component" value="Chromosome"/>
</dbReference>
<dbReference type="PANTHER" id="PTHR46825">
    <property type="entry name" value="D-ALANYL-D-ALANINE-CARBOXYPEPTIDASE/ENDOPEPTIDASE AMPH"/>
    <property type="match status" value="1"/>
</dbReference>
<dbReference type="AlphaFoldDB" id="A0A7G9RPM7"/>
<dbReference type="InterPro" id="IPR001466">
    <property type="entry name" value="Beta-lactam-related"/>
</dbReference>
<dbReference type="Pfam" id="PF00144">
    <property type="entry name" value="Beta-lactamase"/>
    <property type="match status" value="1"/>
</dbReference>
<dbReference type="PANTHER" id="PTHR46825:SF9">
    <property type="entry name" value="BETA-LACTAMASE-RELATED DOMAIN-CONTAINING PROTEIN"/>
    <property type="match status" value="1"/>
</dbReference>
<sequence length="568" mass="61051">MSETTAPPQTASPAPSGMQASQPLALLDTVLEPFNHPDSPGVVVAVAQHGKLLYRRAVGMASIEMGVANRPRTRIRIASTSKHFTAMGIMLLVEDGLVGLDDKVQKHLPEMPDLGPQGVTVRHLLTHTSGWRGHDELWALAHGLTFTHPGPGMPAMARQTELNFVPGTQMMYSNGGYHMLARIIERVSGKSYNDFLKERFFVPLDMPDTESITTDLDVSPGLAQPYMPKPGGGWTRGLYPCELDGGGSLASTVDDMLRWVAHLRSDDKKVGKAESWSLLSAPTTLASGDKVEYGFGLARHLYRGVEIVHHAGAALGTTSQMLTVPAHGLDIVILANGAPVNPAGLAIGVVEALLAEHLKERAPRAQSTDFPSLIGQRYYARETGSLLGFADVDMAGRHMLGMSLEGSMAIPMNHVGDRLWLGLQEISASDTALDAALIDPKSAPDVLAVTEGGQPRRFERIAGPAPEVSGFAPQVSGTFFSAAMDASATIETRNEQLVMRVQGRYGFVESVLTLVSEDVALLTSTDPVLAKLGKMVLSFDREAGRVVGLRMNTARSRNLRFVRQESNA</sequence>
<dbReference type="Gene3D" id="3.40.710.10">
    <property type="entry name" value="DD-peptidase/beta-lactamase superfamily"/>
    <property type="match status" value="1"/>
</dbReference>
<dbReference type="RefSeq" id="WP_187597800.1">
    <property type="nucleotide sequence ID" value="NZ_CP060714.1"/>
</dbReference>